<keyword evidence="3" id="KW-1185">Reference proteome</keyword>
<dbReference type="OrthoDB" id="3060653at2759"/>
<organism evidence="2 3">
    <name type="scientific">Candolleomyces aberdarensis</name>
    <dbReference type="NCBI Taxonomy" id="2316362"/>
    <lineage>
        <taxon>Eukaryota</taxon>
        <taxon>Fungi</taxon>
        <taxon>Dikarya</taxon>
        <taxon>Basidiomycota</taxon>
        <taxon>Agaricomycotina</taxon>
        <taxon>Agaricomycetes</taxon>
        <taxon>Agaricomycetidae</taxon>
        <taxon>Agaricales</taxon>
        <taxon>Agaricineae</taxon>
        <taxon>Psathyrellaceae</taxon>
        <taxon>Candolleomyces</taxon>
    </lineage>
</organism>
<comment type="caution">
    <text evidence="2">The sequence shown here is derived from an EMBL/GenBank/DDBJ whole genome shotgun (WGS) entry which is preliminary data.</text>
</comment>
<evidence type="ECO:0000256" key="1">
    <source>
        <dbReference type="SAM" id="MobiDB-lite"/>
    </source>
</evidence>
<feature type="compositionally biased region" description="Basic residues" evidence="1">
    <location>
        <begin position="421"/>
        <end position="436"/>
    </location>
</feature>
<feature type="compositionally biased region" description="Basic residues" evidence="1">
    <location>
        <begin position="463"/>
        <end position="473"/>
    </location>
</feature>
<feature type="region of interest" description="Disordered" evidence="1">
    <location>
        <begin position="417"/>
        <end position="837"/>
    </location>
</feature>
<feature type="compositionally biased region" description="Basic residues" evidence="1">
    <location>
        <begin position="787"/>
        <end position="797"/>
    </location>
</feature>
<dbReference type="STRING" id="2316362.A0A4Q2D6G9"/>
<evidence type="ECO:0000313" key="3">
    <source>
        <dbReference type="Proteomes" id="UP000290288"/>
    </source>
</evidence>
<accession>A0A4Q2D6G9</accession>
<feature type="compositionally biased region" description="Acidic residues" evidence="1">
    <location>
        <begin position="497"/>
        <end position="529"/>
    </location>
</feature>
<feature type="compositionally biased region" description="Basic and acidic residues" evidence="1">
    <location>
        <begin position="805"/>
        <end position="814"/>
    </location>
</feature>
<reference evidence="2 3" key="1">
    <citation type="submission" date="2019-01" db="EMBL/GenBank/DDBJ databases">
        <title>Draft genome sequence of Psathyrella aberdarensis IHI B618.</title>
        <authorList>
            <person name="Buettner E."/>
            <person name="Kellner H."/>
        </authorList>
    </citation>
    <scope>NUCLEOTIDE SEQUENCE [LARGE SCALE GENOMIC DNA]</scope>
    <source>
        <strain evidence="2 3">IHI B618</strain>
    </source>
</reference>
<evidence type="ECO:0000313" key="2">
    <source>
        <dbReference type="EMBL" id="RXW14462.1"/>
    </source>
</evidence>
<feature type="compositionally biased region" description="Basic and acidic residues" evidence="1">
    <location>
        <begin position="540"/>
        <end position="577"/>
    </location>
</feature>
<feature type="compositionally biased region" description="Basic and acidic residues" evidence="1">
    <location>
        <begin position="694"/>
        <end position="717"/>
    </location>
</feature>
<feature type="compositionally biased region" description="Basic and acidic residues" evidence="1">
    <location>
        <begin position="725"/>
        <end position="744"/>
    </location>
</feature>
<dbReference type="AlphaFoldDB" id="A0A4Q2D6G9"/>
<gene>
    <name evidence="2" type="ORF">EST38_g11390</name>
</gene>
<proteinExistence type="predicted"/>
<feature type="compositionally biased region" description="Gly residues" evidence="1">
    <location>
        <begin position="480"/>
        <end position="494"/>
    </location>
</feature>
<name>A0A4Q2D6G9_9AGAR</name>
<feature type="region of interest" description="Disordered" evidence="1">
    <location>
        <begin position="1"/>
        <end position="26"/>
    </location>
</feature>
<protein>
    <submittedName>
        <fullName evidence="2">Uncharacterized protein</fullName>
    </submittedName>
</protein>
<dbReference type="EMBL" id="SDEE01000698">
    <property type="protein sequence ID" value="RXW14462.1"/>
    <property type="molecule type" value="Genomic_DNA"/>
</dbReference>
<dbReference type="Proteomes" id="UP000290288">
    <property type="component" value="Unassembled WGS sequence"/>
</dbReference>
<feature type="compositionally biased region" description="Pro residues" evidence="1">
    <location>
        <begin position="763"/>
        <end position="774"/>
    </location>
</feature>
<sequence>MSVTKSSAAATKPQGRKKSSSGEGRARANWLSRWKKLNSKYRLTESDVKICDDVRRQVKGAPLPQHTRLLSTAITEIIEGYRVQHNLEEVDAFMQERIDKAVRKWVREKTRSRVRAAKIGTKSYNARRVFYQQNKDKVKKRATELQKEGDGPWPIGTTAKALTELYTTLPKEEVEKLQTIANEWNTMGPGEEVHLDTAIKVIPKRCLAFFEDCRKQYGAVFFVLYAHKTSKGVQAGMMDYTRNMAGDGRSFSSKMKAEIADSGVQEIWEEYVNANWGVMEAEEEAGVRRRMGKSRKTMHLPVNEWGEPILPDVELVVESGELPAEFSGLREYLQTMLRTFLSMHWGLAGPVTSKEPTVPWSDIIKEPRQYIRSKYLPDNLVGFLKDPSKVPISDCLALLIFWLDRQRDEKDVVFEFSHWQQSRHKSPVPREPRRKAPAIPDKPGYKNAESQGSSDEETETRQTRSKKHSKSSGKGKETSGGKGKQGKSGGGKNGQDGSDEDLEDEWSDRESTDEEWADDEWGGVAEDEGTISTSSQVSSDSEHQDSDSDSSDGRISSEKLGDKENPAKKVDESHESAGEGATSPVPETPPSSPDHPCKKLKVPHDTVAWFQDLERSLDNPFNESPKTPAGNFEGKETHGSQLNSPKDSFWDNPFNESSETPAGSFEGKERLGSQVNSPRDRGSGSGADVNGETAGEKPGADIDESETTREKRKRDDSDNGSDVFSQHEDSDNASDIDKISELGHFKVGPPGRKKKLTAQSNPGDPPRSPSPTRPPSDNSPAKNTRSQARRPAPRMAKRVPGNPVDPDRLFDLSSRRQTRSLHTPKPAGHYARLNRGL</sequence>